<dbReference type="AlphaFoldDB" id="A0A6A5GK61"/>
<proteinExistence type="predicted"/>
<dbReference type="InterPro" id="IPR003366">
    <property type="entry name" value="CUB-like_dom"/>
</dbReference>
<dbReference type="GO" id="GO:0045087">
    <property type="term" value="P:innate immune response"/>
    <property type="evidence" value="ECO:0007669"/>
    <property type="project" value="TreeGrafter"/>
</dbReference>
<organism evidence="2 3">
    <name type="scientific">Caenorhabditis remanei</name>
    <name type="common">Caenorhabditis vulgaris</name>
    <dbReference type="NCBI Taxonomy" id="31234"/>
    <lineage>
        <taxon>Eukaryota</taxon>
        <taxon>Metazoa</taxon>
        <taxon>Ecdysozoa</taxon>
        <taxon>Nematoda</taxon>
        <taxon>Chromadorea</taxon>
        <taxon>Rhabditida</taxon>
        <taxon>Rhabditina</taxon>
        <taxon>Rhabditomorpha</taxon>
        <taxon>Rhabditoidea</taxon>
        <taxon>Rhabditidae</taxon>
        <taxon>Peloderinae</taxon>
        <taxon>Caenorhabditis</taxon>
    </lineage>
</organism>
<name>A0A6A5GK61_CAERE</name>
<dbReference type="Pfam" id="PF02408">
    <property type="entry name" value="CUB_2"/>
    <property type="match status" value="2"/>
</dbReference>
<dbReference type="CTD" id="78777262"/>
<dbReference type="GeneID" id="78777262"/>
<dbReference type="EMBL" id="WUAV01000005">
    <property type="protein sequence ID" value="KAF1754945.1"/>
    <property type="molecule type" value="Genomic_DNA"/>
</dbReference>
<protein>
    <recommendedName>
        <fullName evidence="1">CUB-like domain-containing protein</fullName>
    </recommendedName>
</protein>
<dbReference type="KEGG" id="crq:GCK72_021510"/>
<evidence type="ECO:0000259" key="1">
    <source>
        <dbReference type="Pfam" id="PF02408"/>
    </source>
</evidence>
<evidence type="ECO:0000313" key="2">
    <source>
        <dbReference type="EMBL" id="KAF1754945.1"/>
    </source>
</evidence>
<feature type="domain" description="CUB-like" evidence="1">
    <location>
        <begin position="462"/>
        <end position="578"/>
    </location>
</feature>
<dbReference type="RefSeq" id="XP_053583228.1">
    <property type="nucleotide sequence ID" value="XM_053734315.1"/>
</dbReference>
<reference evidence="2 3" key="1">
    <citation type="submission" date="2019-12" db="EMBL/GenBank/DDBJ databases">
        <title>Chromosome-level assembly of the Caenorhabditis remanei genome.</title>
        <authorList>
            <person name="Teterina A.A."/>
            <person name="Willis J.H."/>
            <person name="Phillips P.C."/>
        </authorList>
    </citation>
    <scope>NUCLEOTIDE SEQUENCE [LARGE SCALE GENOMIC DNA]</scope>
    <source>
        <strain evidence="2 3">PX506</strain>
        <tissue evidence="2">Whole organism</tissue>
    </source>
</reference>
<dbReference type="Proteomes" id="UP000483820">
    <property type="component" value="Chromosome V"/>
</dbReference>
<gene>
    <name evidence="2" type="ORF">GCK72_021510</name>
</gene>
<evidence type="ECO:0000313" key="3">
    <source>
        <dbReference type="Proteomes" id="UP000483820"/>
    </source>
</evidence>
<sequence>MYPLQSSGNIVCVIESIEDGVAVEEEADEVLGVAKVEVGIGGVIERSVESDPTEIRTPGNSTGSLYAEVELRNGIRGVNDYIRVIDADGNWDMMNNRTGIGGIPRTFLISPGGEMSIHVVTKFLFMNSKFSITVKYYRASCKIILDSEMFDGNIVYLPGPTLEPLPANFSCTYEIPAPADGLYARVTIIRGLDKPNDKITVIDITGEEIIINSTDVSDSNHPYWYVLPGSVLTMKVTTAIDSMNSSLLISVEYLKANIGPTRIMRADSEINFVDMSTLRDERYDFCSITFLSDERIVLNRAFKGDTVRENPDRFVIDGTFSEQKKVYRLDTLDHSSFFQTKSKAITIVTFIDGFEGFVLNRKSESDKFYFMYAIATDPIYLYPFGMRASTPDAVMATEVVHFEARGILVQNLKIHSDVCKAYIIDGAPNNSSKVIMDFSKPVKMPQILDLRYFSIIGVDYCNQIPSSQIFDGNTAYVPAGNGELQPIPARFNCTYTITVPVDSTSGLYANVTLNNGMKGPNDYIKIVEQDGNKWTINKQAMDQYNYILIPGASMTFQIVTKSVFMNSMFSIVVEYHSVNLGPTLQMKIGGEMNYFDLSTVRKPGDVFSSATYVGTESIFLNVGRGDMGDGNCFDCFVIDGTMTNQTKVYRMLKVELNQFNTQSNAITVISFKDGFLPLVFNTVPEAHQFYWLFAYATDNIASFTVQARPGFRQGSEVVSFKSEKSRMDATIVSDNCTAYVVSGPPNNQSEVLLDLATAPMPHTFDVKYYTIIADDCDIMFTIFSA</sequence>
<feature type="domain" description="CUB-like" evidence="1">
    <location>
        <begin position="141"/>
        <end position="255"/>
    </location>
</feature>
<dbReference type="PANTHER" id="PTHR21447:SF4">
    <property type="entry name" value="CUB-LIKE DOMAIN-CONTAINING PROTEIN"/>
    <property type="match status" value="1"/>
</dbReference>
<accession>A0A6A5GK61</accession>
<dbReference type="GO" id="GO:0045121">
    <property type="term" value="C:membrane raft"/>
    <property type="evidence" value="ECO:0007669"/>
    <property type="project" value="TreeGrafter"/>
</dbReference>
<comment type="caution">
    <text evidence="2">The sequence shown here is derived from an EMBL/GenBank/DDBJ whole genome shotgun (WGS) entry which is preliminary data.</text>
</comment>
<dbReference type="PANTHER" id="PTHR21447">
    <property type="entry name" value="RING-TYPE DOMAIN-CONTAINING PROTEIN-RELATED"/>
    <property type="match status" value="1"/>
</dbReference>